<evidence type="ECO:0000259" key="4">
    <source>
        <dbReference type="Pfam" id="PF20981"/>
    </source>
</evidence>
<name>A0ABQ8EUQ8_9FUNG</name>
<feature type="domain" description="AAR2 C-terminal" evidence="3">
    <location>
        <begin position="251"/>
        <end position="409"/>
    </location>
</feature>
<feature type="domain" description="AAR2 N-terminal" evidence="4">
    <location>
        <begin position="46"/>
        <end position="182"/>
    </location>
</feature>
<evidence type="ECO:0000256" key="2">
    <source>
        <dbReference type="SAM" id="MobiDB-lite"/>
    </source>
</evidence>
<dbReference type="Pfam" id="PF20981">
    <property type="entry name" value="AAR2_1st"/>
    <property type="match status" value="1"/>
</dbReference>
<dbReference type="InterPro" id="IPR033648">
    <property type="entry name" value="AAR2_C"/>
</dbReference>
<dbReference type="PANTHER" id="PTHR12689:SF4">
    <property type="entry name" value="PROTEIN AAR2 HOMOLOG"/>
    <property type="match status" value="1"/>
</dbReference>
<accession>A0ABQ8EUQ8</accession>
<evidence type="ECO:0000256" key="1">
    <source>
        <dbReference type="ARBA" id="ARBA00006281"/>
    </source>
</evidence>
<organism evidence="5 6">
    <name type="scientific">Batrachochytrium salamandrivorans</name>
    <dbReference type="NCBI Taxonomy" id="1357716"/>
    <lineage>
        <taxon>Eukaryota</taxon>
        <taxon>Fungi</taxon>
        <taxon>Fungi incertae sedis</taxon>
        <taxon>Chytridiomycota</taxon>
        <taxon>Chytridiomycota incertae sedis</taxon>
        <taxon>Chytridiomycetes</taxon>
        <taxon>Rhizophydiales</taxon>
        <taxon>Rhizophydiales incertae sedis</taxon>
        <taxon>Batrachochytrium</taxon>
    </lineage>
</organism>
<comment type="similarity">
    <text evidence="1">Belongs to the AAR2 family.</text>
</comment>
<evidence type="ECO:0000313" key="6">
    <source>
        <dbReference type="Proteomes" id="UP001648503"/>
    </source>
</evidence>
<dbReference type="EMBL" id="JAFCIX010000569">
    <property type="protein sequence ID" value="KAH6586965.1"/>
    <property type="molecule type" value="Genomic_DNA"/>
</dbReference>
<dbReference type="CDD" id="cd13778">
    <property type="entry name" value="Aar2_C"/>
    <property type="match status" value="1"/>
</dbReference>
<dbReference type="CDD" id="cd13777">
    <property type="entry name" value="Aar2_N"/>
    <property type="match status" value="1"/>
</dbReference>
<dbReference type="Gene3D" id="2.60.34.20">
    <property type="match status" value="1"/>
</dbReference>
<keyword evidence="6" id="KW-1185">Reference proteome</keyword>
<sequence length="433" mass="48270">MNPESGIVQRTTQEEAASAHTVDRMSDHHQLELTSGEHFPPTSANTTVLLILGLPKGTEFGIDYNVWQTGPHFKGLQQVPCGMHFVYYSTGNFRSGFFLNVTTAGQLFAWNWNPQNETLDRELDVDQLQRIKYNLAEFIPHLGPYPATSPRITDTNEQGQTNTLQKWHRLSSHISQKVVVRTLSESGVVSAMTSTSHFSDIPLTAANSMVNSSASTLQDAPRPLDSASVADLPPTAAACSPLERDFDRIHFAKVDLKRSFPPGATGSQVTKYSLDKSYLLKSLIEDAYAGDYTLLLGEFQLSFVIFLLGQVYDGFDQWKVLVQLVCLSRECIVDLPDFFAEFVGLLKIQLEECPQDFFHDALASDSFLHAAIKSIVATSRDTDTNAPTMVVQAVSVLAEFMSSRFDWDVSETLDEVDEEDHPFQDEYEPVIIK</sequence>
<dbReference type="InterPro" id="IPR033647">
    <property type="entry name" value="Aar2_N"/>
</dbReference>
<proteinExistence type="inferred from homology"/>
<feature type="region of interest" description="Disordered" evidence="2">
    <location>
        <begin position="1"/>
        <end position="24"/>
    </location>
</feature>
<comment type="caution">
    <text evidence="5">The sequence shown here is derived from an EMBL/GenBank/DDBJ whole genome shotgun (WGS) entry which is preliminary data.</text>
</comment>
<dbReference type="Gene3D" id="1.25.40.550">
    <property type="entry name" value="Aar2, C-terminal domain-like"/>
    <property type="match status" value="1"/>
</dbReference>
<evidence type="ECO:0000259" key="3">
    <source>
        <dbReference type="Pfam" id="PF05282"/>
    </source>
</evidence>
<gene>
    <name evidence="5" type="ORF">BASA50_000014</name>
</gene>
<protein>
    <recommendedName>
        <fullName evidence="7">AAR2 splicing factor homolog</fullName>
    </recommendedName>
</protein>
<dbReference type="InterPro" id="IPR038516">
    <property type="entry name" value="AAR2_N_sf"/>
</dbReference>
<reference evidence="5 6" key="1">
    <citation type="submission" date="2021-02" db="EMBL/GenBank/DDBJ databases">
        <title>Variation within the Batrachochytrium salamandrivorans European outbreak.</title>
        <authorList>
            <person name="Kelly M."/>
            <person name="Pasmans F."/>
            <person name="Shea T.P."/>
            <person name="Munoz J.F."/>
            <person name="Carranza S."/>
            <person name="Cuomo C.A."/>
            <person name="Martel A."/>
        </authorList>
    </citation>
    <scope>NUCLEOTIDE SEQUENCE [LARGE SCALE GENOMIC DNA]</scope>
    <source>
        <strain evidence="5 6">AMFP18/2</strain>
    </source>
</reference>
<evidence type="ECO:0008006" key="7">
    <source>
        <dbReference type="Google" id="ProtNLM"/>
    </source>
</evidence>
<dbReference type="Proteomes" id="UP001648503">
    <property type="component" value="Unassembled WGS sequence"/>
</dbReference>
<evidence type="ECO:0000313" key="5">
    <source>
        <dbReference type="EMBL" id="KAH6586965.1"/>
    </source>
</evidence>
<dbReference type="Pfam" id="PF05282">
    <property type="entry name" value="AAR2"/>
    <property type="match status" value="1"/>
</dbReference>
<dbReference type="InterPro" id="IPR007946">
    <property type="entry name" value="AAR2"/>
</dbReference>
<dbReference type="InterPro" id="IPR038514">
    <property type="entry name" value="AAR2_C_sf"/>
</dbReference>
<dbReference type="PANTHER" id="PTHR12689">
    <property type="entry name" value="A1 CISTRON SPLICING FACTOR AAR2-RELATED"/>
    <property type="match status" value="1"/>
</dbReference>